<name>A0ABP0GI74_CLALP</name>
<keyword evidence="5" id="KW-1185">Reference proteome</keyword>
<comment type="caution">
    <text evidence="4">The sequence shown here is derived from an EMBL/GenBank/DDBJ whole genome shotgun (WGS) entry which is preliminary data.</text>
</comment>
<feature type="compositionally biased region" description="Basic and acidic residues" evidence="2">
    <location>
        <begin position="320"/>
        <end position="335"/>
    </location>
</feature>
<feature type="compositionally biased region" description="Acidic residues" evidence="2">
    <location>
        <begin position="374"/>
        <end position="391"/>
    </location>
</feature>
<proteinExistence type="predicted"/>
<accession>A0ABP0GI74</accession>
<gene>
    <name evidence="4" type="ORF">CVLEPA_LOCUS22987</name>
</gene>
<feature type="compositionally biased region" description="Basic and acidic residues" evidence="2">
    <location>
        <begin position="361"/>
        <end position="373"/>
    </location>
</feature>
<sequence length="466" mass="53393">MDPLTARRFAAVDCSGQRFAFRVVPPRYQFPYLPLSSVPSSTVKLAKVSTEDDFKTKANKVKKKSQWVFKVPENYSRECEVTAKFAQPIKRGEIYQLLTSIKMPLIAIEGIVQRPGSIVDFTVENKKGAIKLANALEQVEGINSAIAHGDEHAELTVSWVPPNFPQESIREALASLGISKPATYGRDRTRQKKDGRRIFTVKKALLREVKPPSFIYFGHYRFMLNYEGQKKTCSRCAEDDHIAKDCPYRQQRRVVTSQAWESENSKTTRASDQSSDESSPMLERPYIPCEETFPKLDNPMIHSTPNEDKSKTGNKNINQEIDHFDGSIRETKENRSQLTAERTNKGLKRRERDSGSSQNSTKDKPPSRKHKDDEDTTDNSDEDPTEYSIPEEQEKVERTFFYLESTFITSKTMTCYFKICTLNCHGLNDKAKRAELFSTLKKDKAHIFLLQETKCPPDKENDWCKE</sequence>
<dbReference type="EMBL" id="CAWYQH010000118">
    <property type="protein sequence ID" value="CAK8690359.1"/>
    <property type="molecule type" value="Genomic_DNA"/>
</dbReference>
<evidence type="ECO:0000313" key="5">
    <source>
        <dbReference type="Proteomes" id="UP001642483"/>
    </source>
</evidence>
<feature type="region of interest" description="Disordered" evidence="2">
    <location>
        <begin position="254"/>
        <end position="392"/>
    </location>
</feature>
<dbReference type="PROSITE" id="PS50158">
    <property type="entry name" value="ZF_CCHC"/>
    <property type="match status" value="1"/>
</dbReference>
<feature type="domain" description="CCHC-type" evidence="3">
    <location>
        <begin position="233"/>
        <end position="247"/>
    </location>
</feature>
<dbReference type="SUPFAM" id="SSF56219">
    <property type="entry name" value="DNase I-like"/>
    <property type="match status" value="1"/>
</dbReference>
<dbReference type="Proteomes" id="UP001642483">
    <property type="component" value="Unassembled WGS sequence"/>
</dbReference>
<dbReference type="InterPro" id="IPR036691">
    <property type="entry name" value="Endo/exonu/phosph_ase_sf"/>
</dbReference>
<protein>
    <recommendedName>
        <fullName evidence="3">CCHC-type domain-containing protein</fullName>
    </recommendedName>
</protein>
<keyword evidence="1" id="KW-0479">Metal-binding</keyword>
<dbReference type="Gene3D" id="3.60.10.10">
    <property type="entry name" value="Endonuclease/exonuclease/phosphatase"/>
    <property type="match status" value="1"/>
</dbReference>
<evidence type="ECO:0000256" key="2">
    <source>
        <dbReference type="SAM" id="MobiDB-lite"/>
    </source>
</evidence>
<evidence type="ECO:0000259" key="3">
    <source>
        <dbReference type="PROSITE" id="PS50158"/>
    </source>
</evidence>
<keyword evidence="1" id="KW-0863">Zinc-finger</keyword>
<feature type="compositionally biased region" description="Polar residues" evidence="2">
    <location>
        <begin position="254"/>
        <end position="278"/>
    </location>
</feature>
<evidence type="ECO:0000313" key="4">
    <source>
        <dbReference type="EMBL" id="CAK8690359.1"/>
    </source>
</evidence>
<dbReference type="InterPro" id="IPR001878">
    <property type="entry name" value="Znf_CCHC"/>
</dbReference>
<evidence type="ECO:0000256" key="1">
    <source>
        <dbReference type="PROSITE-ProRule" id="PRU00047"/>
    </source>
</evidence>
<organism evidence="4 5">
    <name type="scientific">Clavelina lepadiformis</name>
    <name type="common">Light-bulb sea squirt</name>
    <name type="synonym">Ascidia lepadiformis</name>
    <dbReference type="NCBI Taxonomy" id="159417"/>
    <lineage>
        <taxon>Eukaryota</taxon>
        <taxon>Metazoa</taxon>
        <taxon>Chordata</taxon>
        <taxon>Tunicata</taxon>
        <taxon>Ascidiacea</taxon>
        <taxon>Aplousobranchia</taxon>
        <taxon>Clavelinidae</taxon>
        <taxon>Clavelina</taxon>
    </lineage>
</organism>
<keyword evidence="1" id="KW-0862">Zinc</keyword>
<reference evidence="4 5" key="1">
    <citation type="submission" date="2024-02" db="EMBL/GenBank/DDBJ databases">
        <authorList>
            <person name="Daric V."/>
            <person name="Darras S."/>
        </authorList>
    </citation>
    <scope>NUCLEOTIDE SEQUENCE [LARGE SCALE GENOMIC DNA]</scope>
</reference>